<evidence type="ECO:0000256" key="3">
    <source>
        <dbReference type="ARBA" id="ARBA00022827"/>
    </source>
</evidence>
<keyword evidence="5 6" id="KW-0560">Oxidoreductase</keyword>
<protein>
    <recommendedName>
        <fullName evidence="6">Flavin-containing monooxygenase</fullName>
        <ecNumber evidence="6">1.-.-.-</ecNumber>
    </recommendedName>
</protein>
<dbReference type="Gene3D" id="3.50.50.60">
    <property type="entry name" value="FAD/NAD(P)-binding domain"/>
    <property type="match status" value="2"/>
</dbReference>
<keyword evidence="8" id="KW-1185">Reference proteome</keyword>
<dbReference type="SUPFAM" id="SSF51905">
    <property type="entry name" value="FAD/NAD(P)-binding domain"/>
    <property type="match status" value="2"/>
</dbReference>
<reference evidence="7 8" key="1">
    <citation type="journal article" date="2024" name="Nat. Commun.">
        <title>Phylogenomics reveals the evolutionary origins of lichenization in chlorophyte algae.</title>
        <authorList>
            <person name="Puginier C."/>
            <person name="Libourel C."/>
            <person name="Otte J."/>
            <person name="Skaloud P."/>
            <person name="Haon M."/>
            <person name="Grisel S."/>
            <person name="Petersen M."/>
            <person name="Berrin J.G."/>
            <person name="Delaux P.M."/>
            <person name="Dal Grande F."/>
            <person name="Keller J."/>
        </authorList>
    </citation>
    <scope>NUCLEOTIDE SEQUENCE [LARGE SCALE GENOMIC DNA]</scope>
    <source>
        <strain evidence="7 8">SAG 2036</strain>
    </source>
</reference>
<dbReference type="EC" id="1.-.-.-" evidence="6"/>
<dbReference type="Proteomes" id="UP001465755">
    <property type="component" value="Unassembled WGS sequence"/>
</dbReference>
<evidence type="ECO:0000313" key="7">
    <source>
        <dbReference type="EMBL" id="KAK9812425.1"/>
    </source>
</evidence>
<accession>A0AAW1PRH9</accession>
<proteinExistence type="inferred from homology"/>
<dbReference type="InterPro" id="IPR000960">
    <property type="entry name" value="Flavin_mOase"/>
</dbReference>
<keyword evidence="3 6" id="KW-0274">FAD</keyword>
<dbReference type="AlphaFoldDB" id="A0AAW1PRH9"/>
<evidence type="ECO:0000256" key="2">
    <source>
        <dbReference type="ARBA" id="ARBA00022630"/>
    </source>
</evidence>
<evidence type="ECO:0000256" key="1">
    <source>
        <dbReference type="ARBA" id="ARBA00009183"/>
    </source>
</evidence>
<evidence type="ECO:0000256" key="6">
    <source>
        <dbReference type="RuleBase" id="RU361177"/>
    </source>
</evidence>
<dbReference type="GO" id="GO:0050661">
    <property type="term" value="F:NADP binding"/>
    <property type="evidence" value="ECO:0007669"/>
    <property type="project" value="InterPro"/>
</dbReference>
<dbReference type="GO" id="GO:0004499">
    <property type="term" value="F:N,N-dimethylaniline monooxygenase activity"/>
    <property type="evidence" value="ECO:0007669"/>
    <property type="project" value="InterPro"/>
</dbReference>
<name>A0AAW1PRH9_9CHLO</name>
<evidence type="ECO:0000313" key="8">
    <source>
        <dbReference type="Proteomes" id="UP001465755"/>
    </source>
</evidence>
<dbReference type="PANTHER" id="PTHR23023">
    <property type="entry name" value="DIMETHYLANILINE MONOOXYGENASE"/>
    <property type="match status" value="1"/>
</dbReference>
<keyword evidence="4" id="KW-0521">NADP</keyword>
<dbReference type="InterPro" id="IPR050346">
    <property type="entry name" value="FMO-like"/>
</dbReference>
<comment type="similarity">
    <text evidence="1 6">Belongs to the FMO family.</text>
</comment>
<organism evidence="7 8">
    <name type="scientific">Symbiochloris irregularis</name>
    <dbReference type="NCBI Taxonomy" id="706552"/>
    <lineage>
        <taxon>Eukaryota</taxon>
        <taxon>Viridiplantae</taxon>
        <taxon>Chlorophyta</taxon>
        <taxon>core chlorophytes</taxon>
        <taxon>Trebouxiophyceae</taxon>
        <taxon>Trebouxiales</taxon>
        <taxon>Trebouxiaceae</taxon>
        <taxon>Symbiochloris</taxon>
    </lineage>
</organism>
<dbReference type="PRINTS" id="PR00370">
    <property type="entry name" value="FMOXYGENASE"/>
</dbReference>
<dbReference type="InterPro" id="IPR020946">
    <property type="entry name" value="Flavin_mOase-like"/>
</dbReference>
<dbReference type="GO" id="GO:0050660">
    <property type="term" value="F:flavin adenine dinucleotide binding"/>
    <property type="evidence" value="ECO:0007669"/>
    <property type="project" value="InterPro"/>
</dbReference>
<dbReference type="Pfam" id="PF00743">
    <property type="entry name" value="FMO-like"/>
    <property type="match status" value="2"/>
</dbReference>
<dbReference type="InterPro" id="IPR036188">
    <property type="entry name" value="FAD/NAD-bd_sf"/>
</dbReference>
<comment type="caution">
    <text evidence="7">The sequence shown here is derived from an EMBL/GenBank/DDBJ whole genome shotgun (WGS) entry which is preliminary data.</text>
</comment>
<gene>
    <name evidence="7" type="ORF">WJX73_009801</name>
</gene>
<keyword evidence="2 6" id="KW-0285">Flavoprotein</keyword>
<evidence type="ECO:0000256" key="4">
    <source>
        <dbReference type="ARBA" id="ARBA00022857"/>
    </source>
</evidence>
<dbReference type="EMBL" id="JALJOQ010000007">
    <property type="protein sequence ID" value="KAK9812425.1"/>
    <property type="molecule type" value="Genomic_DNA"/>
</dbReference>
<keyword evidence="6" id="KW-0503">Monooxygenase</keyword>
<sequence>MGSIPWDYVSGQQTSKHAVVIGAGAAGLVAARELLREGHSVTVLESSSIAGGVWAYTDEVESDPLGAQPEKRIHSSLYRDLRVNLPRQLMAFADFPFSSQTMNSTSVDSRDYPCHQEVLAYLQAFTNAYHLRPHIRFGATVVHVSPLFPACNGTSANGDDSAPWPRWQVSFSTGQQDGSQAAASTSHIETDAVLVCNGHYRDPMVPAIPGRHTFPGQQLHTHNYRSNEAFTGKRVCVIGAMASGIDISFEIAAVADQVWLCSRTWPDTVSIGEEHSALGIVNLHAMSPPEELHPDGGITFRGGSHIRAVNVIVYATGYRYSFPFLDAKCGVSVNNNRVGPVYKHTLVPHLGPSLSFLGLPFKVAPFPLFEAQARWVARALSKRISLPSIDDMLADIERWDQDVHSRSWPLRYTHMLGDEHWDLIEWLNIQSEHNTSALPEWRRALWQAAGAQRAVAPQKYRDIPLNADLLAEAASDGIKAWHEQQTRVKQQGCC</sequence>
<comment type="cofactor">
    <cofactor evidence="6">
        <name>FAD</name>
        <dbReference type="ChEBI" id="CHEBI:57692"/>
    </cofactor>
</comment>
<evidence type="ECO:0000256" key="5">
    <source>
        <dbReference type="ARBA" id="ARBA00023002"/>
    </source>
</evidence>